<dbReference type="InterPro" id="IPR036875">
    <property type="entry name" value="Znf_CCHC_sf"/>
</dbReference>
<protein>
    <submittedName>
        <fullName evidence="5">Uncharacterized protein LOC109130466</fullName>
    </submittedName>
</protein>
<evidence type="ECO:0000313" key="4">
    <source>
        <dbReference type="Proteomes" id="UP000694864"/>
    </source>
</evidence>
<evidence type="ECO:0000256" key="2">
    <source>
        <dbReference type="SAM" id="MobiDB-lite"/>
    </source>
</evidence>
<reference evidence="5" key="2">
    <citation type="submission" date="2025-08" db="UniProtKB">
        <authorList>
            <consortium name="RefSeq"/>
        </authorList>
    </citation>
    <scope>IDENTIFICATION</scope>
    <source>
        <tissue evidence="5">Leaf</tissue>
    </source>
</reference>
<dbReference type="SUPFAM" id="SSF57756">
    <property type="entry name" value="Retrovirus zinc finger-like domains"/>
    <property type="match status" value="1"/>
</dbReference>
<dbReference type="Pfam" id="PF14223">
    <property type="entry name" value="Retrotran_gag_2"/>
    <property type="match status" value="1"/>
</dbReference>
<dbReference type="SMART" id="SM00343">
    <property type="entry name" value="ZnF_C2HC"/>
    <property type="match status" value="2"/>
</dbReference>
<keyword evidence="1" id="KW-0175">Coiled coil</keyword>
<feature type="domain" description="CCHC-type" evidence="3">
    <location>
        <begin position="188"/>
        <end position="204"/>
    </location>
</feature>
<proteinExistence type="predicted"/>
<feature type="region of interest" description="Disordered" evidence="2">
    <location>
        <begin position="398"/>
        <end position="417"/>
    </location>
</feature>
<dbReference type="GeneID" id="109130466"/>
<reference evidence="4" key="1">
    <citation type="journal article" date="2014" name="Nat. Commun.">
        <title>The emerging biofuel crop Camelina sativa retains a highly undifferentiated hexaploid genome structure.</title>
        <authorList>
            <person name="Kagale S."/>
            <person name="Koh C."/>
            <person name="Nixon J."/>
            <person name="Bollina V."/>
            <person name="Clarke W.E."/>
            <person name="Tuteja R."/>
            <person name="Spillane C."/>
            <person name="Robinson S.J."/>
            <person name="Links M.G."/>
            <person name="Clarke C."/>
            <person name="Higgins E.E."/>
            <person name="Huebert T."/>
            <person name="Sharpe A.G."/>
            <person name="Parkin I.A."/>
        </authorList>
    </citation>
    <scope>NUCLEOTIDE SEQUENCE [LARGE SCALE GENOMIC DNA]</scope>
    <source>
        <strain evidence="4">cv. DH55</strain>
    </source>
</reference>
<dbReference type="RefSeq" id="XP_019095581.1">
    <property type="nucleotide sequence ID" value="XM_019240036.1"/>
</dbReference>
<accession>A0ABM1R993</accession>
<dbReference type="Gene3D" id="4.10.60.10">
    <property type="entry name" value="Zinc finger, CCHC-type"/>
    <property type="match status" value="1"/>
</dbReference>
<name>A0ABM1R993_CAMSA</name>
<dbReference type="PANTHER" id="PTHR35317">
    <property type="entry name" value="OS04G0629600 PROTEIN"/>
    <property type="match status" value="1"/>
</dbReference>
<dbReference type="PANTHER" id="PTHR35317:SF44">
    <property type="entry name" value="RNA-DIRECTED DNA POLYMERASE"/>
    <property type="match status" value="1"/>
</dbReference>
<organism evidence="4 5">
    <name type="scientific">Camelina sativa</name>
    <name type="common">False flax</name>
    <name type="synonym">Myagrum sativum</name>
    <dbReference type="NCBI Taxonomy" id="90675"/>
    <lineage>
        <taxon>Eukaryota</taxon>
        <taxon>Viridiplantae</taxon>
        <taxon>Streptophyta</taxon>
        <taxon>Embryophyta</taxon>
        <taxon>Tracheophyta</taxon>
        <taxon>Spermatophyta</taxon>
        <taxon>Magnoliopsida</taxon>
        <taxon>eudicotyledons</taxon>
        <taxon>Gunneridae</taxon>
        <taxon>Pentapetalae</taxon>
        <taxon>rosids</taxon>
        <taxon>malvids</taxon>
        <taxon>Brassicales</taxon>
        <taxon>Brassicaceae</taxon>
        <taxon>Camelineae</taxon>
        <taxon>Camelina</taxon>
    </lineage>
</organism>
<feature type="domain" description="CCHC-type" evidence="3">
    <location>
        <begin position="212"/>
        <end position="228"/>
    </location>
</feature>
<gene>
    <name evidence="5" type="primary">LOC109130466</name>
</gene>
<evidence type="ECO:0000259" key="3">
    <source>
        <dbReference type="SMART" id="SM00343"/>
    </source>
</evidence>
<dbReference type="Proteomes" id="UP000694864">
    <property type="component" value="Chromosome 18"/>
</dbReference>
<evidence type="ECO:0000313" key="5">
    <source>
        <dbReference type="RefSeq" id="XP_019095581.1"/>
    </source>
</evidence>
<keyword evidence="4" id="KW-1185">Reference proteome</keyword>
<feature type="coiled-coil region" evidence="1">
    <location>
        <begin position="314"/>
        <end position="355"/>
    </location>
</feature>
<dbReference type="InterPro" id="IPR054722">
    <property type="entry name" value="PolX-like_BBD"/>
</dbReference>
<sequence>MEKSVEVVELQGPLKLDPECFGYYKVSIQQVISSIDMEAWFAVEDGWSHPTEKNEDGELVQKHRKKWTAEEKAEAKHNSQALSVIFKSLPRNIFNQVQGCVSAKEVWDILVVTFEGTCPVRRTRLDNLASDFENLQMTETKSVADYSSRLSGISQELVESQKLEDEEKVGLLVKKYFRKMERGRVISQCAECEGYGHYKAECPNNKRKHSLQCYGCKGFGHTKTDYPSQGNKQKSYITWSESDSDEEDNKGEILNNFVALLGVIEEDEGDEALLLKEDFDKKIESDSDGEEVDLSMEDQIGLLIQTIVQKTQDNSELSVERDTLQMNIAMLSKELSEEKAKSLRLEKQLEEQLKNIRMLSKGTKDMDILLSTGQSSTAKWGLGYQGINSDKSTQFVKGQNSEPKLKEQPVASNGQRNQFPKVNLHPRQMIMQHENGGFYPTVRRVSQGYVRKDDLYCHVAYTADRTEVNQAKWYFDSGCSRHMIGALDNLSHIEDVAGGRVTFGDEGKGTIRGKGATSGDTQPHLKDVFLVNGLKANLIIVSQLCDEGLDVTFTKKDCKAVDQQGSVKLRGRRSGNNCYM</sequence>
<dbReference type="InterPro" id="IPR001878">
    <property type="entry name" value="Znf_CCHC"/>
</dbReference>
<dbReference type="Pfam" id="PF22936">
    <property type="entry name" value="Pol_BBD"/>
    <property type="match status" value="1"/>
</dbReference>
<evidence type="ECO:0000256" key="1">
    <source>
        <dbReference type="SAM" id="Coils"/>
    </source>
</evidence>